<dbReference type="Pfam" id="PF01926">
    <property type="entry name" value="MMR_HSR1"/>
    <property type="match status" value="2"/>
</dbReference>
<evidence type="ECO:0000256" key="11">
    <source>
        <dbReference type="RuleBase" id="RU004481"/>
    </source>
</evidence>
<dbReference type="RefSeq" id="WP_120188359.1">
    <property type="nucleotide sequence ID" value="NZ_MCHY01000006.1"/>
</dbReference>
<proteinExistence type="inferred from homology"/>
<dbReference type="NCBIfam" id="TIGR03594">
    <property type="entry name" value="GTPase_EngA"/>
    <property type="match status" value="1"/>
</dbReference>
<dbReference type="EMBL" id="MCHY01000006">
    <property type="protein sequence ID" value="RKD25688.1"/>
    <property type="molecule type" value="Genomic_DNA"/>
</dbReference>
<feature type="binding site" evidence="9">
    <location>
        <begin position="230"/>
        <end position="234"/>
    </location>
    <ligand>
        <name>GTP</name>
        <dbReference type="ChEBI" id="CHEBI:37565"/>
        <label>2</label>
    </ligand>
</feature>
<dbReference type="FunFam" id="3.40.50.300:FF:000057">
    <property type="entry name" value="GTPase Der"/>
    <property type="match status" value="1"/>
</dbReference>
<accession>A0A419SN11</accession>
<feature type="domain" description="EngA-type G" evidence="12">
    <location>
        <begin position="177"/>
        <end position="352"/>
    </location>
</feature>
<evidence type="ECO:0000256" key="8">
    <source>
        <dbReference type="ARBA" id="ARBA00053470"/>
    </source>
</evidence>
<name>A0A419SN11_9BACL</name>
<dbReference type="AlphaFoldDB" id="A0A419SN11"/>
<keyword evidence="4 11" id="KW-0677">Repeat</keyword>
<dbReference type="NCBIfam" id="TIGR00231">
    <property type="entry name" value="small_GTP"/>
    <property type="match status" value="2"/>
</dbReference>
<dbReference type="InterPro" id="IPR006073">
    <property type="entry name" value="GTP-bd"/>
</dbReference>
<dbReference type="Proteomes" id="UP000284219">
    <property type="component" value="Unassembled WGS sequence"/>
</dbReference>
<dbReference type="PANTHER" id="PTHR43834:SF6">
    <property type="entry name" value="GTPASE DER"/>
    <property type="match status" value="1"/>
</dbReference>
<dbReference type="InterPro" id="IPR005225">
    <property type="entry name" value="Small_GTP-bd"/>
</dbReference>
<feature type="domain" description="EngA-type G" evidence="12">
    <location>
        <begin position="4"/>
        <end position="168"/>
    </location>
</feature>
<evidence type="ECO:0000256" key="2">
    <source>
        <dbReference type="ARBA" id="ARBA00020953"/>
    </source>
</evidence>
<dbReference type="InterPro" id="IPR031166">
    <property type="entry name" value="G_ENGA"/>
</dbReference>
<organism evidence="13 14">
    <name type="scientific">Ammoniphilus oxalaticus</name>
    <dbReference type="NCBI Taxonomy" id="66863"/>
    <lineage>
        <taxon>Bacteria</taxon>
        <taxon>Bacillati</taxon>
        <taxon>Bacillota</taxon>
        <taxon>Bacilli</taxon>
        <taxon>Bacillales</taxon>
        <taxon>Paenibacillaceae</taxon>
        <taxon>Aneurinibacillus group</taxon>
        <taxon>Ammoniphilus</taxon>
    </lineage>
</organism>
<keyword evidence="6 9" id="KW-0342">GTP-binding</keyword>
<evidence type="ECO:0000256" key="3">
    <source>
        <dbReference type="ARBA" id="ARBA00022517"/>
    </source>
</evidence>
<dbReference type="InterPro" id="IPR015946">
    <property type="entry name" value="KH_dom-like_a/b"/>
</dbReference>
<keyword evidence="3 9" id="KW-0690">Ribosome biogenesis</keyword>
<sequence>MANPVVAIVGRPNVGKSTLFNRIVGERISIVEDVPGVTRDRIYSMSEWLDHHFHLIDTGGIAFDDHDELLDHIRYQAELAIDEADVIVFVVDATTGITSTDEEVAKMLYRSQKPVVLAVNKADNPERMGNIYEFYSLGFDEPIGVSSTHGLGIGDLLDAVIKHFPVKADEEYNEEVIRVSLIGRPNVGKSSLVNALLGEERVIVSEIAGTTRDAIDTMLTQDDQEFVIIDTAGMRKRGKVYESTEKYSVLRALRAIERSDVCLTIINAEEGIIEQDKRIAGYAHEAGRAAIIVVNKWDALEKDDKTFHQFTQKIRDEFLFLSYAPILFVSAKTTQRIQQILPKVQEVSDQHAMRIPTHVLNDLIQEATTVTPPPSDKGRRLRINYATQVSVKPPTFVLFVNDTELMHFSYQRYLENRIREAFPFEGTPIRIIVRNKSEN</sequence>
<feature type="binding site" evidence="9">
    <location>
        <begin position="183"/>
        <end position="190"/>
    </location>
    <ligand>
        <name>GTP</name>
        <dbReference type="ChEBI" id="CHEBI:37565"/>
        <label>2</label>
    </ligand>
</feature>
<dbReference type="PANTHER" id="PTHR43834">
    <property type="entry name" value="GTPASE DER"/>
    <property type="match status" value="1"/>
</dbReference>
<comment type="function">
    <text evidence="8 9 11">GTPase that plays an essential role in the late steps of ribosome biogenesis.</text>
</comment>
<keyword evidence="5 9" id="KW-0547">Nucleotide-binding</keyword>
<keyword evidence="14" id="KW-1185">Reference proteome</keyword>
<dbReference type="GO" id="GO:0005525">
    <property type="term" value="F:GTP binding"/>
    <property type="evidence" value="ECO:0007669"/>
    <property type="project" value="UniProtKB-UniRule"/>
</dbReference>
<protein>
    <recommendedName>
        <fullName evidence="2 9">GTPase Der</fullName>
    </recommendedName>
    <alternativeName>
        <fullName evidence="7 9">GTP-binding protein EngA</fullName>
    </alternativeName>
</protein>
<evidence type="ECO:0000256" key="5">
    <source>
        <dbReference type="ARBA" id="ARBA00022741"/>
    </source>
</evidence>
<dbReference type="FunFam" id="3.30.300.20:FF:000004">
    <property type="entry name" value="GTPase Der"/>
    <property type="match status" value="1"/>
</dbReference>
<dbReference type="PIRSF" id="PIRSF006485">
    <property type="entry name" value="GTP-binding_EngA"/>
    <property type="match status" value="1"/>
</dbReference>
<feature type="binding site" evidence="9">
    <location>
        <begin position="10"/>
        <end position="17"/>
    </location>
    <ligand>
        <name>GTP</name>
        <dbReference type="ChEBI" id="CHEBI:37565"/>
        <label>1</label>
    </ligand>
</feature>
<evidence type="ECO:0000256" key="10">
    <source>
        <dbReference type="PROSITE-ProRule" id="PRU01049"/>
    </source>
</evidence>
<reference evidence="13 14" key="1">
    <citation type="submission" date="2016-08" db="EMBL/GenBank/DDBJ databases">
        <title>Novel Firmicute Genomes.</title>
        <authorList>
            <person name="Poppleton D.I."/>
            <person name="Gribaldo S."/>
        </authorList>
    </citation>
    <scope>NUCLEOTIDE SEQUENCE [LARGE SCALE GENOMIC DNA]</scope>
    <source>
        <strain evidence="13 14">RAOx-1</strain>
    </source>
</reference>
<dbReference type="SUPFAM" id="SSF52540">
    <property type="entry name" value="P-loop containing nucleoside triphosphate hydrolases"/>
    <property type="match status" value="2"/>
</dbReference>
<evidence type="ECO:0000256" key="1">
    <source>
        <dbReference type="ARBA" id="ARBA00008279"/>
    </source>
</evidence>
<dbReference type="PRINTS" id="PR00326">
    <property type="entry name" value="GTP1OBG"/>
</dbReference>
<dbReference type="CDD" id="cd01894">
    <property type="entry name" value="EngA1"/>
    <property type="match status" value="1"/>
</dbReference>
<evidence type="ECO:0000256" key="4">
    <source>
        <dbReference type="ARBA" id="ARBA00022737"/>
    </source>
</evidence>
<evidence type="ECO:0000259" key="12">
    <source>
        <dbReference type="PROSITE" id="PS51712"/>
    </source>
</evidence>
<comment type="subunit">
    <text evidence="9">Associates with the 50S ribosomal subunit.</text>
</comment>
<dbReference type="Pfam" id="PF14714">
    <property type="entry name" value="KH_dom-like"/>
    <property type="match status" value="1"/>
</dbReference>
<dbReference type="GO" id="GO:0042254">
    <property type="term" value="P:ribosome biogenesis"/>
    <property type="evidence" value="ECO:0007669"/>
    <property type="project" value="UniProtKB-KW"/>
</dbReference>
<dbReference type="FunFam" id="3.40.50.300:FF:000040">
    <property type="entry name" value="GTPase Der"/>
    <property type="match status" value="1"/>
</dbReference>
<evidence type="ECO:0000313" key="13">
    <source>
        <dbReference type="EMBL" id="RKD25688.1"/>
    </source>
</evidence>
<comment type="similarity">
    <text evidence="1 9 10 11">Belongs to the TRAFAC class TrmE-Era-EngA-EngB-Septin-like GTPase superfamily. EngA (Der) GTPase family.</text>
</comment>
<comment type="caution">
    <text evidence="13">The sequence shown here is derived from an EMBL/GenBank/DDBJ whole genome shotgun (WGS) entry which is preliminary data.</text>
</comment>
<dbReference type="PROSITE" id="PS51712">
    <property type="entry name" value="G_ENGA"/>
    <property type="match status" value="2"/>
</dbReference>
<evidence type="ECO:0000256" key="6">
    <source>
        <dbReference type="ARBA" id="ARBA00023134"/>
    </source>
</evidence>
<dbReference type="InterPro" id="IPR027417">
    <property type="entry name" value="P-loop_NTPase"/>
</dbReference>
<dbReference type="InterPro" id="IPR016484">
    <property type="entry name" value="GTPase_Der"/>
</dbReference>
<dbReference type="OrthoDB" id="9805918at2"/>
<feature type="binding site" evidence="9">
    <location>
        <begin position="57"/>
        <end position="61"/>
    </location>
    <ligand>
        <name>GTP</name>
        <dbReference type="ChEBI" id="CHEBI:37565"/>
        <label>1</label>
    </ligand>
</feature>
<evidence type="ECO:0000313" key="14">
    <source>
        <dbReference type="Proteomes" id="UP000284219"/>
    </source>
</evidence>
<evidence type="ECO:0000256" key="7">
    <source>
        <dbReference type="ARBA" id="ARBA00032345"/>
    </source>
</evidence>
<dbReference type="Gene3D" id="3.30.300.20">
    <property type="match status" value="1"/>
</dbReference>
<gene>
    <name evidence="9" type="primary">der</name>
    <name evidence="13" type="ORF">BEP19_01730</name>
</gene>
<dbReference type="GO" id="GO:0043022">
    <property type="term" value="F:ribosome binding"/>
    <property type="evidence" value="ECO:0007669"/>
    <property type="project" value="TreeGrafter"/>
</dbReference>
<dbReference type="Gene3D" id="3.40.50.300">
    <property type="entry name" value="P-loop containing nucleotide triphosphate hydrolases"/>
    <property type="match status" value="2"/>
</dbReference>
<dbReference type="InterPro" id="IPR032859">
    <property type="entry name" value="KH_dom-like"/>
</dbReference>
<dbReference type="CDD" id="cd01895">
    <property type="entry name" value="EngA2"/>
    <property type="match status" value="1"/>
</dbReference>
<feature type="binding site" evidence="9">
    <location>
        <begin position="120"/>
        <end position="123"/>
    </location>
    <ligand>
        <name>GTP</name>
        <dbReference type="ChEBI" id="CHEBI:37565"/>
        <label>1</label>
    </ligand>
</feature>
<evidence type="ECO:0000256" key="9">
    <source>
        <dbReference type="HAMAP-Rule" id="MF_00195"/>
    </source>
</evidence>
<dbReference type="HAMAP" id="MF_00195">
    <property type="entry name" value="GTPase_Der"/>
    <property type="match status" value="1"/>
</dbReference>
<feature type="binding site" evidence="9">
    <location>
        <begin position="295"/>
        <end position="298"/>
    </location>
    <ligand>
        <name>GTP</name>
        <dbReference type="ChEBI" id="CHEBI:37565"/>
        <label>2</label>
    </ligand>
</feature>